<dbReference type="GO" id="GO:0003908">
    <property type="term" value="F:methylated-DNA-[protein]-cysteine S-methyltransferase activity"/>
    <property type="evidence" value="ECO:0007669"/>
    <property type="project" value="UniProtKB-EC"/>
</dbReference>
<keyword evidence="7" id="KW-0234">DNA repair</keyword>
<name>A0A371BAZ5_9BRAD</name>
<dbReference type="Gene3D" id="1.10.10.10">
    <property type="entry name" value="Winged helix-like DNA-binding domain superfamily/Winged helix DNA-binding domain"/>
    <property type="match status" value="1"/>
</dbReference>
<keyword evidence="5 10" id="KW-0808">Transferase</keyword>
<evidence type="ECO:0000313" key="10">
    <source>
        <dbReference type="EMBL" id="RDV04776.1"/>
    </source>
</evidence>
<dbReference type="PANTHER" id="PTHR10815:SF5">
    <property type="entry name" value="METHYLATED-DNA--PROTEIN-CYSTEINE METHYLTRANSFERASE"/>
    <property type="match status" value="1"/>
</dbReference>
<dbReference type="CDD" id="cd06445">
    <property type="entry name" value="ATase"/>
    <property type="match status" value="1"/>
</dbReference>
<dbReference type="FunFam" id="1.10.10.10:FF:000214">
    <property type="entry name" value="Methylated-DNA--protein-cysteine methyltransferase"/>
    <property type="match status" value="1"/>
</dbReference>
<evidence type="ECO:0000256" key="2">
    <source>
        <dbReference type="ARBA" id="ARBA00008711"/>
    </source>
</evidence>
<evidence type="ECO:0000256" key="3">
    <source>
        <dbReference type="ARBA" id="ARBA00011918"/>
    </source>
</evidence>
<comment type="caution">
    <text evidence="10">The sequence shown here is derived from an EMBL/GenBank/DDBJ whole genome shotgun (WGS) entry which is preliminary data.</text>
</comment>
<dbReference type="AlphaFoldDB" id="A0A371BAZ5"/>
<dbReference type="Proteomes" id="UP000263993">
    <property type="component" value="Unassembled WGS sequence"/>
</dbReference>
<dbReference type="InterPro" id="IPR036631">
    <property type="entry name" value="MGMT_N_sf"/>
</dbReference>
<dbReference type="Pfam" id="PF01035">
    <property type="entry name" value="DNA_binding_1"/>
    <property type="match status" value="1"/>
</dbReference>
<dbReference type="OrthoDB" id="9802228at2"/>
<dbReference type="Gene3D" id="3.30.160.70">
    <property type="entry name" value="Methylated DNA-protein cysteine methyltransferase domain"/>
    <property type="match status" value="1"/>
</dbReference>
<sequence>MNEQSFTLFDTAIGVCAIAWNARGLIGVQLPEGETDATRRRMRERFPDAAERMPDLAAQQAVDGIVALLSGNRRDLSAVVIDDSATPEFNARVYKIVRQIPPGETLTYGEVAERLGDKTLARAVGQAMGQNPCPVVMPCHRVLAASGHTGGFSAPGGVVTKLKLLTIEGAQPGGPTLFDSLPLAVAPHGR</sequence>
<evidence type="ECO:0000256" key="5">
    <source>
        <dbReference type="ARBA" id="ARBA00022679"/>
    </source>
</evidence>
<keyword evidence="4 10" id="KW-0489">Methyltransferase</keyword>
<dbReference type="EMBL" id="QRGO01000001">
    <property type="protein sequence ID" value="RDV04776.1"/>
    <property type="molecule type" value="Genomic_DNA"/>
</dbReference>
<dbReference type="GO" id="GO:0032259">
    <property type="term" value="P:methylation"/>
    <property type="evidence" value="ECO:0007669"/>
    <property type="project" value="UniProtKB-KW"/>
</dbReference>
<organism evidence="10 11">
    <name type="scientific">Undibacter mobilis</name>
    <dbReference type="NCBI Taxonomy" id="2292256"/>
    <lineage>
        <taxon>Bacteria</taxon>
        <taxon>Pseudomonadati</taxon>
        <taxon>Pseudomonadota</taxon>
        <taxon>Alphaproteobacteria</taxon>
        <taxon>Hyphomicrobiales</taxon>
        <taxon>Nitrobacteraceae</taxon>
        <taxon>Undibacter</taxon>
    </lineage>
</organism>
<protein>
    <recommendedName>
        <fullName evidence="3">methylated-DNA--[protein]-cysteine S-methyltransferase</fullName>
        <ecNumber evidence="3">2.1.1.63</ecNumber>
    </recommendedName>
</protein>
<comment type="catalytic activity">
    <reaction evidence="1">
        <text>a 4-O-methyl-thymidine in DNA + L-cysteinyl-[protein] = a thymidine in DNA + S-methyl-L-cysteinyl-[protein]</text>
        <dbReference type="Rhea" id="RHEA:53428"/>
        <dbReference type="Rhea" id="RHEA-COMP:10131"/>
        <dbReference type="Rhea" id="RHEA-COMP:10132"/>
        <dbReference type="Rhea" id="RHEA-COMP:13555"/>
        <dbReference type="Rhea" id="RHEA-COMP:13556"/>
        <dbReference type="ChEBI" id="CHEBI:29950"/>
        <dbReference type="ChEBI" id="CHEBI:82612"/>
        <dbReference type="ChEBI" id="CHEBI:137386"/>
        <dbReference type="ChEBI" id="CHEBI:137387"/>
        <dbReference type="EC" id="2.1.1.63"/>
    </reaction>
</comment>
<evidence type="ECO:0000256" key="6">
    <source>
        <dbReference type="ARBA" id="ARBA00022763"/>
    </source>
</evidence>
<dbReference type="InterPro" id="IPR036217">
    <property type="entry name" value="MethylDNA_cys_MeTrfase_DNAb"/>
</dbReference>
<dbReference type="EC" id="2.1.1.63" evidence="3"/>
<dbReference type="RefSeq" id="WP_115516801.1">
    <property type="nucleotide sequence ID" value="NZ_QRGO01000001.1"/>
</dbReference>
<accession>A0A371BAZ5</accession>
<dbReference type="SUPFAM" id="SSF46767">
    <property type="entry name" value="Methylated DNA-protein cysteine methyltransferase, C-terminal domain"/>
    <property type="match status" value="1"/>
</dbReference>
<dbReference type="InterPro" id="IPR014048">
    <property type="entry name" value="MethylDNA_cys_MeTrfase_DNA-bd"/>
</dbReference>
<dbReference type="PROSITE" id="PS00374">
    <property type="entry name" value="MGMT"/>
    <property type="match status" value="1"/>
</dbReference>
<comment type="similarity">
    <text evidence="2">Belongs to the MGMT family.</text>
</comment>
<dbReference type="InterPro" id="IPR036388">
    <property type="entry name" value="WH-like_DNA-bd_sf"/>
</dbReference>
<dbReference type="SUPFAM" id="SSF53155">
    <property type="entry name" value="Methylated DNA-protein cysteine methyltransferase domain"/>
    <property type="match status" value="1"/>
</dbReference>
<evidence type="ECO:0000256" key="4">
    <source>
        <dbReference type="ARBA" id="ARBA00022603"/>
    </source>
</evidence>
<feature type="domain" description="Methylated-DNA-[protein]-cysteine S-methyltransferase DNA binding" evidence="9">
    <location>
        <begin position="88"/>
        <end position="169"/>
    </location>
</feature>
<dbReference type="PANTHER" id="PTHR10815">
    <property type="entry name" value="METHYLATED-DNA--PROTEIN-CYSTEINE METHYLTRANSFERASE"/>
    <property type="match status" value="1"/>
</dbReference>
<dbReference type="NCBIfam" id="TIGR00589">
    <property type="entry name" value="ogt"/>
    <property type="match status" value="1"/>
</dbReference>
<evidence type="ECO:0000259" key="9">
    <source>
        <dbReference type="Pfam" id="PF01035"/>
    </source>
</evidence>
<evidence type="ECO:0000256" key="8">
    <source>
        <dbReference type="ARBA" id="ARBA00049348"/>
    </source>
</evidence>
<evidence type="ECO:0000313" key="11">
    <source>
        <dbReference type="Proteomes" id="UP000263993"/>
    </source>
</evidence>
<dbReference type="InterPro" id="IPR001497">
    <property type="entry name" value="MethylDNA_cys_MeTrfase_AS"/>
</dbReference>
<comment type="catalytic activity">
    <reaction evidence="8">
        <text>a 6-O-methyl-2'-deoxyguanosine in DNA + L-cysteinyl-[protein] = S-methyl-L-cysteinyl-[protein] + a 2'-deoxyguanosine in DNA</text>
        <dbReference type="Rhea" id="RHEA:24000"/>
        <dbReference type="Rhea" id="RHEA-COMP:10131"/>
        <dbReference type="Rhea" id="RHEA-COMP:10132"/>
        <dbReference type="Rhea" id="RHEA-COMP:11367"/>
        <dbReference type="Rhea" id="RHEA-COMP:11368"/>
        <dbReference type="ChEBI" id="CHEBI:29950"/>
        <dbReference type="ChEBI" id="CHEBI:82612"/>
        <dbReference type="ChEBI" id="CHEBI:85445"/>
        <dbReference type="ChEBI" id="CHEBI:85448"/>
        <dbReference type="EC" id="2.1.1.63"/>
    </reaction>
</comment>
<keyword evidence="6" id="KW-0227">DNA damage</keyword>
<reference evidence="11" key="1">
    <citation type="submission" date="2018-08" db="EMBL/GenBank/DDBJ databases">
        <authorList>
            <person name="Kim S.-J."/>
            <person name="Jung G.-Y."/>
        </authorList>
    </citation>
    <scope>NUCLEOTIDE SEQUENCE [LARGE SCALE GENOMIC DNA]</scope>
    <source>
        <strain evidence="11">GY_H</strain>
    </source>
</reference>
<dbReference type="GO" id="GO:0006281">
    <property type="term" value="P:DNA repair"/>
    <property type="evidence" value="ECO:0007669"/>
    <property type="project" value="UniProtKB-KW"/>
</dbReference>
<evidence type="ECO:0000256" key="1">
    <source>
        <dbReference type="ARBA" id="ARBA00001286"/>
    </source>
</evidence>
<gene>
    <name evidence="10" type="ORF">DXH78_09495</name>
</gene>
<proteinExistence type="inferred from homology"/>
<keyword evidence="11" id="KW-1185">Reference proteome</keyword>
<evidence type="ECO:0000256" key="7">
    <source>
        <dbReference type="ARBA" id="ARBA00023204"/>
    </source>
</evidence>